<dbReference type="KEGG" id="nyu:D7D52_01255"/>
<reference evidence="1 2" key="1">
    <citation type="submission" date="2018-09" db="EMBL/GenBank/DDBJ databases">
        <title>Nocardia yunnanensis sp. nov., an actinomycete isolated from a soil sample.</title>
        <authorList>
            <person name="Zhang J."/>
        </authorList>
    </citation>
    <scope>NUCLEOTIDE SEQUENCE [LARGE SCALE GENOMIC DNA]</scope>
    <source>
        <strain evidence="1 2">CFHS0054</strain>
    </source>
</reference>
<accession>A0A386Z8C9</accession>
<organism evidence="1 2">
    <name type="scientific">Nocardia yunnanensis</name>
    <dbReference type="NCBI Taxonomy" id="2382165"/>
    <lineage>
        <taxon>Bacteria</taxon>
        <taxon>Bacillati</taxon>
        <taxon>Actinomycetota</taxon>
        <taxon>Actinomycetes</taxon>
        <taxon>Mycobacteriales</taxon>
        <taxon>Nocardiaceae</taxon>
        <taxon>Nocardia</taxon>
    </lineage>
</organism>
<dbReference type="Proteomes" id="UP000267164">
    <property type="component" value="Chromosome"/>
</dbReference>
<protein>
    <submittedName>
        <fullName evidence="1">Uncharacterized protein</fullName>
    </submittedName>
</protein>
<name>A0A386Z8C9_9NOCA</name>
<dbReference type="EMBL" id="CP032568">
    <property type="protein sequence ID" value="AYF72729.1"/>
    <property type="molecule type" value="Genomic_DNA"/>
</dbReference>
<dbReference type="AlphaFoldDB" id="A0A386Z8C9"/>
<keyword evidence="2" id="KW-1185">Reference proteome</keyword>
<dbReference type="OrthoDB" id="4554007at2"/>
<proteinExistence type="predicted"/>
<evidence type="ECO:0000313" key="1">
    <source>
        <dbReference type="EMBL" id="AYF72729.1"/>
    </source>
</evidence>
<evidence type="ECO:0000313" key="2">
    <source>
        <dbReference type="Proteomes" id="UP000267164"/>
    </source>
</evidence>
<gene>
    <name evidence="1" type="ORF">D7D52_01255</name>
</gene>
<sequence>MGQPMPAVVGLYLRETGRCDREIGHWRRIAEFRLTADGQAGFRAIDPFAGLVARVWYHQGVDVLGTDRRIMPADGPAFLRALLQPFGFRDYWFRDDSSPRSGFTRTRHTPARNHTAAAAHENDRAAADVACACESGPVTGSGTGAAASRPAAWRLLDADIFRF</sequence>